<dbReference type="Proteomes" id="UP000288805">
    <property type="component" value="Unassembled WGS sequence"/>
</dbReference>
<feature type="region of interest" description="Disordered" evidence="5">
    <location>
        <begin position="112"/>
        <end position="154"/>
    </location>
</feature>
<dbReference type="Gene3D" id="3.100.10.10">
    <property type="match status" value="1"/>
</dbReference>
<dbReference type="InterPro" id="IPR001196">
    <property type="entry name" value="Ribosomal_uL15_CS"/>
</dbReference>
<dbReference type="GO" id="GO:0015934">
    <property type="term" value="C:large ribosomal subunit"/>
    <property type="evidence" value="ECO:0007669"/>
    <property type="project" value="InterPro"/>
</dbReference>
<evidence type="ECO:0000313" key="7">
    <source>
        <dbReference type="EMBL" id="RVW45403.1"/>
    </source>
</evidence>
<dbReference type="PROSITE" id="PS00475">
    <property type="entry name" value="RIBOSOMAL_L15"/>
    <property type="match status" value="1"/>
</dbReference>
<evidence type="ECO:0000259" key="6">
    <source>
        <dbReference type="Pfam" id="PF00828"/>
    </source>
</evidence>
<proteinExistence type="inferred from homology"/>
<dbReference type="GO" id="GO:0006412">
    <property type="term" value="P:translation"/>
    <property type="evidence" value="ECO:0007669"/>
    <property type="project" value="InterPro"/>
</dbReference>
<dbReference type="SUPFAM" id="SSF52080">
    <property type="entry name" value="Ribosomal proteins L15p and L18e"/>
    <property type="match status" value="1"/>
</dbReference>
<dbReference type="OrthoDB" id="361383at2759"/>
<protein>
    <submittedName>
        <fullName evidence="7">50S ribosomal protein L15, chloroplastic</fullName>
    </submittedName>
</protein>
<organism evidence="7 8">
    <name type="scientific">Vitis vinifera</name>
    <name type="common">Grape</name>
    <dbReference type="NCBI Taxonomy" id="29760"/>
    <lineage>
        <taxon>Eukaryota</taxon>
        <taxon>Viridiplantae</taxon>
        <taxon>Streptophyta</taxon>
        <taxon>Embryophyta</taxon>
        <taxon>Tracheophyta</taxon>
        <taxon>Spermatophyta</taxon>
        <taxon>Magnoliopsida</taxon>
        <taxon>eudicotyledons</taxon>
        <taxon>Gunneridae</taxon>
        <taxon>Pentapetalae</taxon>
        <taxon>rosids</taxon>
        <taxon>Vitales</taxon>
        <taxon>Vitaceae</taxon>
        <taxon>Viteae</taxon>
        <taxon>Vitis</taxon>
    </lineage>
</organism>
<comment type="similarity">
    <text evidence="1 4">Belongs to the universal ribosomal protein uL15 family.</text>
</comment>
<evidence type="ECO:0000256" key="4">
    <source>
        <dbReference type="RuleBase" id="RU003888"/>
    </source>
</evidence>
<dbReference type="PANTHER" id="PTHR12934">
    <property type="entry name" value="50S RIBOSOMAL PROTEIN L15"/>
    <property type="match status" value="1"/>
</dbReference>
<dbReference type="GO" id="GO:0003729">
    <property type="term" value="F:mRNA binding"/>
    <property type="evidence" value="ECO:0007669"/>
    <property type="project" value="UniProtKB-ARBA"/>
</dbReference>
<dbReference type="InterPro" id="IPR005749">
    <property type="entry name" value="Ribosomal_uL15_bac-type"/>
</dbReference>
<dbReference type="NCBIfam" id="TIGR01071">
    <property type="entry name" value="rplO_bact"/>
    <property type="match status" value="1"/>
</dbReference>
<keyword evidence="2 4" id="KW-0689">Ribosomal protein</keyword>
<dbReference type="GO" id="GO:0003735">
    <property type="term" value="F:structural constituent of ribosome"/>
    <property type="evidence" value="ECO:0007669"/>
    <property type="project" value="InterPro"/>
</dbReference>
<dbReference type="InterPro" id="IPR036227">
    <property type="entry name" value="Ribosomal_uL15/eL18_sf"/>
</dbReference>
<dbReference type="InterPro" id="IPR021131">
    <property type="entry name" value="Ribosomal_uL15/eL18"/>
</dbReference>
<dbReference type="PANTHER" id="PTHR12934:SF11">
    <property type="entry name" value="LARGE RIBOSOMAL SUBUNIT PROTEIN UL15M"/>
    <property type="match status" value="1"/>
</dbReference>
<evidence type="ECO:0000256" key="2">
    <source>
        <dbReference type="ARBA" id="ARBA00022980"/>
    </source>
</evidence>
<gene>
    <name evidence="7" type="primary">RPL15_3</name>
    <name evidence="7" type="ORF">CK203_114069</name>
</gene>
<dbReference type="HAMAP" id="MF_01341">
    <property type="entry name" value="Ribosomal_uL15"/>
    <property type="match status" value="1"/>
</dbReference>
<evidence type="ECO:0000313" key="8">
    <source>
        <dbReference type="Proteomes" id="UP000288805"/>
    </source>
</evidence>
<evidence type="ECO:0000256" key="3">
    <source>
        <dbReference type="ARBA" id="ARBA00023274"/>
    </source>
</evidence>
<feature type="domain" description="Large ribosomal subunit protein uL15/eL18" evidence="6">
    <location>
        <begin position="189"/>
        <end position="263"/>
    </location>
</feature>
<dbReference type="EMBL" id="QGNW01001328">
    <property type="protein sequence ID" value="RVW45403.1"/>
    <property type="molecule type" value="Genomic_DNA"/>
</dbReference>
<reference evidence="7 8" key="1">
    <citation type="journal article" date="2018" name="PLoS Genet.">
        <title>Population sequencing reveals clonal diversity and ancestral inbreeding in the grapevine cultivar Chardonnay.</title>
        <authorList>
            <person name="Roach M.J."/>
            <person name="Johnson D.L."/>
            <person name="Bohlmann J."/>
            <person name="van Vuuren H.J."/>
            <person name="Jones S.J."/>
            <person name="Pretorius I.S."/>
            <person name="Schmidt S.A."/>
            <person name="Borneman A.R."/>
        </authorList>
    </citation>
    <scope>NUCLEOTIDE SEQUENCE [LARGE SCALE GENOMIC DNA]</scope>
    <source>
        <strain evidence="8">cv. Chardonnay</strain>
        <tissue evidence="7">Leaf</tissue>
    </source>
</reference>
<dbReference type="Pfam" id="PF00828">
    <property type="entry name" value="Ribosomal_L27A"/>
    <property type="match status" value="1"/>
</dbReference>
<dbReference type="InterPro" id="IPR030878">
    <property type="entry name" value="Ribosomal_uL15"/>
</dbReference>
<evidence type="ECO:0000256" key="5">
    <source>
        <dbReference type="SAM" id="MobiDB-lite"/>
    </source>
</evidence>
<name>A0A438ECW7_VITVI</name>
<keyword evidence="3 4" id="KW-0687">Ribonucleoprotein</keyword>
<feature type="compositionally biased region" description="Basic residues" evidence="5">
    <location>
        <begin position="121"/>
        <end position="130"/>
    </location>
</feature>
<feature type="compositionally biased region" description="Gly residues" evidence="5">
    <location>
        <begin position="132"/>
        <end position="144"/>
    </location>
</feature>
<evidence type="ECO:0000256" key="1">
    <source>
        <dbReference type="ARBA" id="ARBA00007320"/>
    </source>
</evidence>
<dbReference type="AlphaFoldDB" id="A0A438ECW7"/>
<comment type="caution">
    <text evidence="7">The sequence shown here is derived from an EMBL/GenBank/DDBJ whole genome shotgun (WGS) entry which is preliminary data.</text>
</comment>
<accession>A0A438ECW7</accession>
<sequence>MGGGVQAQAGGPYLLRVHLHGVLVRVKTASHHFNSSPMAALLSVSSAPSSRTPLFLHHPSSPFKGNVRNLKANPCQFLTIKLEVKEKVRKSGVVVASQGSPSSVVDNVRFRLDNLGPQPGSRKKAKRKGRGISAGQGNSCGFGMRGQKSRSGPGVMKGFEGGQMPLYRRIPKLRGIAGGMHAGLPKYVPVNLKDIEAAGFQEGEEVSLDSLKKKGLINPSGRERRLPLKILGAGDLSVKLNIKARAFSSSAKEKLEAAGCSITVLPGRKKWLKPSVIKNLARAEEYFAKKRAAAEQASS</sequence>